<proteinExistence type="predicted"/>
<dbReference type="Pfam" id="PF00144">
    <property type="entry name" value="Beta-lactamase"/>
    <property type="match status" value="1"/>
</dbReference>
<evidence type="ECO:0000313" key="4">
    <source>
        <dbReference type="EMBL" id="WXB19821.1"/>
    </source>
</evidence>
<dbReference type="InterPro" id="IPR001466">
    <property type="entry name" value="Beta-lactam-related"/>
</dbReference>
<dbReference type="InterPro" id="IPR050491">
    <property type="entry name" value="AmpC-like"/>
</dbReference>
<dbReference type="SUPFAM" id="SSF56601">
    <property type="entry name" value="beta-lactamase/transpeptidase-like"/>
    <property type="match status" value="1"/>
</dbReference>
<keyword evidence="4" id="KW-0378">Hydrolase</keyword>
<protein>
    <submittedName>
        <fullName evidence="4">Serine hydrolase</fullName>
    </submittedName>
</protein>
<feature type="region of interest" description="Disordered" evidence="1">
    <location>
        <begin position="19"/>
        <end position="76"/>
    </location>
</feature>
<evidence type="ECO:0000313" key="5">
    <source>
        <dbReference type="Proteomes" id="UP001370348"/>
    </source>
</evidence>
<reference evidence="4 5" key="1">
    <citation type="submission" date="2021-12" db="EMBL/GenBank/DDBJ databases">
        <title>Discovery of the Pendulisporaceae a myxobacterial family with distinct sporulation behavior and unique specialized metabolism.</title>
        <authorList>
            <person name="Garcia R."/>
            <person name="Popoff A."/>
            <person name="Bader C.D."/>
            <person name="Loehr J."/>
            <person name="Walesch S."/>
            <person name="Walt C."/>
            <person name="Boldt J."/>
            <person name="Bunk B."/>
            <person name="Haeckl F.J.F.P.J."/>
            <person name="Gunesch A.P."/>
            <person name="Birkelbach J."/>
            <person name="Nuebel U."/>
            <person name="Pietschmann T."/>
            <person name="Bach T."/>
            <person name="Mueller R."/>
        </authorList>
    </citation>
    <scope>NUCLEOTIDE SEQUENCE [LARGE SCALE GENOMIC DNA]</scope>
    <source>
        <strain evidence="4 5">MSr11954</strain>
    </source>
</reference>
<dbReference type="Proteomes" id="UP001370348">
    <property type="component" value="Chromosome"/>
</dbReference>
<gene>
    <name evidence="4" type="ORF">LZC94_21675</name>
</gene>
<dbReference type="GO" id="GO:0016787">
    <property type="term" value="F:hydrolase activity"/>
    <property type="evidence" value="ECO:0007669"/>
    <property type="project" value="UniProtKB-KW"/>
</dbReference>
<accession>A0ABZ2MBD9</accession>
<evidence type="ECO:0000256" key="1">
    <source>
        <dbReference type="SAM" id="MobiDB-lite"/>
    </source>
</evidence>
<evidence type="ECO:0000256" key="2">
    <source>
        <dbReference type="SAM" id="SignalP"/>
    </source>
</evidence>
<feature type="domain" description="Beta-lactamase-related" evidence="3">
    <location>
        <begin position="109"/>
        <end position="380"/>
    </location>
</feature>
<feature type="signal peptide" evidence="2">
    <location>
        <begin position="1"/>
        <end position="19"/>
    </location>
</feature>
<sequence>MRRLATMFALALIACGAPSGGTNEGSYDRGAPLPGPSTTPDTSSGRHDPGANGPDASTNPPDAGANPPDAGAPSCAEETAAIQRAMDAAHPANRDAVAAIKTPACGVRYFASGPSKVDRSKLHRIASVTKSYVGGVVLKLVEDGLLSLDSPASQWLPGIPGGNTVLVRHLLQHTGGLKPFDNTLGFRTCLLFGGCTPQQLLDLSFQQGQASAPGSTFQYTNANFVALAVIAEKVAGKPIATLLRERLRTPLGTQATFFAGTERVEGTMAVGRDEAGNDATNNLQPAALFGAGNIVATPGDVLTWTEALGSGTFHSPAIQAEIEKAIAISGTNDYKYGLAMMEIQPSATFGGGLGRGHNGDLIPGYHTQAFYFPERRTTVVSIIDYTPSGWQQNPQPIYAVFRAILKTLFSPQATAVDTENTSVMPMVEGWR</sequence>
<name>A0ABZ2MBD9_9BACT</name>
<keyword evidence="5" id="KW-1185">Reference proteome</keyword>
<dbReference type="PANTHER" id="PTHR46825:SF7">
    <property type="entry name" value="D-ALANYL-D-ALANINE CARBOXYPEPTIDASE"/>
    <property type="match status" value="1"/>
</dbReference>
<evidence type="ECO:0000259" key="3">
    <source>
        <dbReference type="Pfam" id="PF00144"/>
    </source>
</evidence>
<feature type="chain" id="PRO_5046291555" evidence="2">
    <location>
        <begin position="20"/>
        <end position="431"/>
    </location>
</feature>
<dbReference type="Gene3D" id="3.40.710.10">
    <property type="entry name" value="DD-peptidase/beta-lactamase superfamily"/>
    <property type="match status" value="1"/>
</dbReference>
<dbReference type="RefSeq" id="WP_394829418.1">
    <property type="nucleotide sequence ID" value="NZ_CP089984.1"/>
</dbReference>
<dbReference type="InterPro" id="IPR012338">
    <property type="entry name" value="Beta-lactam/transpept-like"/>
</dbReference>
<feature type="compositionally biased region" description="Low complexity" evidence="1">
    <location>
        <begin position="59"/>
        <end position="73"/>
    </location>
</feature>
<keyword evidence="2" id="KW-0732">Signal</keyword>
<dbReference type="PROSITE" id="PS51257">
    <property type="entry name" value="PROKAR_LIPOPROTEIN"/>
    <property type="match status" value="1"/>
</dbReference>
<dbReference type="EMBL" id="CP089984">
    <property type="protein sequence ID" value="WXB19821.1"/>
    <property type="molecule type" value="Genomic_DNA"/>
</dbReference>
<organism evidence="4 5">
    <name type="scientific">Pendulispora albinea</name>
    <dbReference type="NCBI Taxonomy" id="2741071"/>
    <lineage>
        <taxon>Bacteria</taxon>
        <taxon>Pseudomonadati</taxon>
        <taxon>Myxococcota</taxon>
        <taxon>Myxococcia</taxon>
        <taxon>Myxococcales</taxon>
        <taxon>Sorangiineae</taxon>
        <taxon>Pendulisporaceae</taxon>
        <taxon>Pendulispora</taxon>
    </lineage>
</organism>
<dbReference type="PANTHER" id="PTHR46825">
    <property type="entry name" value="D-ALANYL-D-ALANINE-CARBOXYPEPTIDASE/ENDOPEPTIDASE AMPH"/>
    <property type="match status" value="1"/>
</dbReference>